<reference evidence="2 3" key="1">
    <citation type="journal article" date="2013" name="PLoS Genet.">
        <title>Genomic mechanisms accounting for the adaptation to parasitism in nematode-trapping fungi.</title>
        <authorList>
            <person name="Meerupati T."/>
            <person name="Andersson K.M."/>
            <person name="Friman E."/>
            <person name="Kumar D."/>
            <person name="Tunlid A."/>
            <person name="Ahren D."/>
        </authorList>
    </citation>
    <scope>NUCLEOTIDE SEQUENCE [LARGE SCALE GENOMIC DNA]</scope>
    <source>
        <strain evidence="2 3">CBS 200.50</strain>
    </source>
</reference>
<evidence type="ECO:0000313" key="2">
    <source>
        <dbReference type="EMBL" id="EPS37295.1"/>
    </source>
</evidence>
<sequence>MADRMSPLAWTESLKTRNIGASLMNTEEESLYTVSGSSATETYLDYDPGKNFKELKETPVDSERMSLDYLTTKGGRYCGLGASVGICDRHMPLDPEIEKPLMHQLPAFDTRAQGNTELPKASHKEDLAMCDSGWAAIALSNTKKSKISFQMPIGGPAETMRPEPQKGPSQTRPLAAPAASRQVHKNCKKTAAQLRLRTSLEATLRNASFQGHSSGLESNAPLLPPCPPNLTKPRKGEVWIEDIGAESKVQANVTSFEFPSEDWEVVDEMEGYEQDERDWAAVKELDRDIPKC</sequence>
<accession>S8A2R8</accession>
<dbReference type="OrthoDB" id="5344491at2759"/>
<dbReference type="AlphaFoldDB" id="S8A2R8"/>
<name>S8A2R8_DACHA</name>
<gene>
    <name evidence="2" type="ORF">H072_9023</name>
</gene>
<dbReference type="EMBL" id="AQGS01000677">
    <property type="protein sequence ID" value="EPS37295.1"/>
    <property type="molecule type" value="Genomic_DNA"/>
</dbReference>
<dbReference type="Proteomes" id="UP000015100">
    <property type="component" value="Unassembled WGS sequence"/>
</dbReference>
<proteinExistence type="predicted"/>
<keyword evidence="3" id="KW-1185">Reference proteome</keyword>
<feature type="region of interest" description="Disordered" evidence="1">
    <location>
        <begin position="154"/>
        <end position="187"/>
    </location>
</feature>
<organism evidence="2 3">
    <name type="scientific">Dactylellina haptotyla (strain CBS 200.50)</name>
    <name type="common">Nematode-trapping fungus</name>
    <name type="synonym">Monacrosporium haptotylum</name>
    <dbReference type="NCBI Taxonomy" id="1284197"/>
    <lineage>
        <taxon>Eukaryota</taxon>
        <taxon>Fungi</taxon>
        <taxon>Dikarya</taxon>
        <taxon>Ascomycota</taxon>
        <taxon>Pezizomycotina</taxon>
        <taxon>Orbiliomycetes</taxon>
        <taxon>Orbiliales</taxon>
        <taxon>Orbiliaceae</taxon>
        <taxon>Dactylellina</taxon>
    </lineage>
</organism>
<evidence type="ECO:0000256" key="1">
    <source>
        <dbReference type="SAM" id="MobiDB-lite"/>
    </source>
</evidence>
<protein>
    <submittedName>
        <fullName evidence="2">Uncharacterized protein</fullName>
    </submittedName>
</protein>
<reference evidence="3" key="2">
    <citation type="submission" date="2013-04" db="EMBL/GenBank/DDBJ databases">
        <title>Genomic mechanisms accounting for the adaptation to parasitism in nematode-trapping fungi.</title>
        <authorList>
            <person name="Ahren D.G."/>
        </authorList>
    </citation>
    <scope>NUCLEOTIDE SEQUENCE [LARGE SCALE GENOMIC DNA]</scope>
    <source>
        <strain evidence="3">CBS 200.50</strain>
    </source>
</reference>
<evidence type="ECO:0000313" key="3">
    <source>
        <dbReference type="Proteomes" id="UP000015100"/>
    </source>
</evidence>
<comment type="caution">
    <text evidence="2">The sequence shown here is derived from an EMBL/GenBank/DDBJ whole genome shotgun (WGS) entry which is preliminary data.</text>
</comment>
<dbReference type="HOGENOM" id="CLU_953218_0_0_1"/>